<evidence type="ECO:0000259" key="1">
    <source>
        <dbReference type="SMART" id="SM00418"/>
    </source>
</evidence>
<dbReference type="CDD" id="cd00090">
    <property type="entry name" value="HTH_ARSR"/>
    <property type="match status" value="1"/>
</dbReference>
<feature type="domain" description="HTH arsR-type" evidence="1">
    <location>
        <begin position="15"/>
        <end position="101"/>
    </location>
</feature>
<dbReference type="Gene3D" id="1.10.10.10">
    <property type="entry name" value="Winged helix-like DNA-binding domain superfamily/Winged helix DNA-binding domain"/>
    <property type="match status" value="1"/>
</dbReference>
<dbReference type="RefSeq" id="WP_045255739.1">
    <property type="nucleotide sequence ID" value="NZ_JYJB01000002.1"/>
</dbReference>
<evidence type="ECO:0000313" key="2">
    <source>
        <dbReference type="EMBL" id="KJL49560.1"/>
    </source>
</evidence>
<dbReference type="Proteomes" id="UP000033900">
    <property type="component" value="Unassembled WGS sequence"/>
</dbReference>
<name>A0A0M2HXA6_9MICO</name>
<comment type="caution">
    <text evidence="2">The sequence shown here is derived from an EMBL/GenBank/DDBJ whole genome shotgun (WGS) entry which is preliminary data.</text>
</comment>
<dbReference type="InterPro" id="IPR036388">
    <property type="entry name" value="WH-like_DNA-bd_sf"/>
</dbReference>
<dbReference type="PATRIC" id="fig|273678.4.peg.30"/>
<dbReference type="EMBL" id="JYJB01000002">
    <property type="protein sequence ID" value="KJL49560.1"/>
    <property type="molecule type" value="Genomic_DNA"/>
</dbReference>
<evidence type="ECO:0000313" key="3">
    <source>
        <dbReference type="Proteomes" id="UP000033900"/>
    </source>
</evidence>
<keyword evidence="3" id="KW-1185">Reference proteome</keyword>
<dbReference type="STRING" id="273678.RS84_00034"/>
<dbReference type="InterPro" id="IPR036390">
    <property type="entry name" value="WH_DNA-bd_sf"/>
</dbReference>
<organism evidence="2 3">
    <name type="scientific">Microbacterium hydrocarbonoxydans</name>
    <dbReference type="NCBI Taxonomy" id="273678"/>
    <lineage>
        <taxon>Bacteria</taxon>
        <taxon>Bacillati</taxon>
        <taxon>Actinomycetota</taxon>
        <taxon>Actinomycetes</taxon>
        <taxon>Micrococcales</taxon>
        <taxon>Microbacteriaceae</taxon>
        <taxon>Microbacterium</taxon>
    </lineage>
</organism>
<protein>
    <submittedName>
        <fullName evidence="2">MarR family protein</fullName>
    </submittedName>
</protein>
<dbReference type="OrthoDB" id="5125209at2"/>
<sequence length="107" mass="11820">MNEMTPPLPDPEAERITRALGVTRARVEVLRLVLERGELTAADLMAELGISRSGLQRHLTTLTADGLLSERHTTHPRGSGPVIYWAADRAEIERALRSFSEHILGTP</sequence>
<dbReference type="InterPro" id="IPR000835">
    <property type="entry name" value="HTH_MarR-typ"/>
</dbReference>
<dbReference type="Pfam" id="PF12802">
    <property type="entry name" value="MarR_2"/>
    <property type="match status" value="1"/>
</dbReference>
<dbReference type="AlphaFoldDB" id="A0A0M2HXA6"/>
<dbReference type="InterPro" id="IPR001845">
    <property type="entry name" value="HTH_ArsR_DNA-bd_dom"/>
</dbReference>
<dbReference type="SMART" id="SM00418">
    <property type="entry name" value="HTH_ARSR"/>
    <property type="match status" value="1"/>
</dbReference>
<dbReference type="GO" id="GO:0003700">
    <property type="term" value="F:DNA-binding transcription factor activity"/>
    <property type="evidence" value="ECO:0007669"/>
    <property type="project" value="InterPro"/>
</dbReference>
<reference evidence="2 3" key="1">
    <citation type="submission" date="2015-02" db="EMBL/GenBank/DDBJ databases">
        <title>Draft genome sequences of ten Microbacterium spp. with emphasis on heavy metal contaminated environments.</title>
        <authorList>
            <person name="Corretto E."/>
        </authorList>
    </citation>
    <scope>NUCLEOTIDE SEQUENCE [LARGE SCALE GENOMIC DNA]</scope>
    <source>
        <strain evidence="2 3">SA35</strain>
    </source>
</reference>
<proteinExistence type="predicted"/>
<dbReference type="SUPFAM" id="SSF46785">
    <property type="entry name" value="Winged helix' DNA-binding domain"/>
    <property type="match status" value="1"/>
</dbReference>
<accession>A0A0M2HXA6</accession>
<gene>
    <name evidence="2" type="ORF">RS84_00034</name>
</gene>
<dbReference type="InterPro" id="IPR011991">
    <property type="entry name" value="ArsR-like_HTH"/>
</dbReference>